<evidence type="ECO:0000313" key="4">
    <source>
        <dbReference type="Proteomes" id="UP001491310"/>
    </source>
</evidence>
<organism evidence="3 4">
    <name type="scientific">Coccomyxa subellipsoidea</name>
    <dbReference type="NCBI Taxonomy" id="248742"/>
    <lineage>
        <taxon>Eukaryota</taxon>
        <taxon>Viridiplantae</taxon>
        <taxon>Chlorophyta</taxon>
        <taxon>core chlorophytes</taxon>
        <taxon>Trebouxiophyceae</taxon>
        <taxon>Trebouxiophyceae incertae sedis</taxon>
        <taxon>Coccomyxaceae</taxon>
        <taxon>Coccomyxa</taxon>
    </lineage>
</organism>
<protein>
    <recommendedName>
        <fullName evidence="2">ATP-dependent Clp protease proteolytic subunit</fullName>
    </recommendedName>
</protein>
<dbReference type="Pfam" id="PF00574">
    <property type="entry name" value="CLP_protease"/>
    <property type="match status" value="1"/>
</dbReference>
<keyword evidence="4" id="KW-1185">Reference proteome</keyword>
<dbReference type="InterPro" id="IPR023562">
    <property type="entry name" value="ClpP/TepA"/>
</dbReference>
<evidence type="ECO:0000313" key="3">
    <source>
        <dbReference type="EMBL" id="KAK9917765.1"/>
    </source>
</evidence>
<reference evidence="3 4" key="1">
    <citation type="journal article" date="2024" name="Nat. Commun.">
        <title>Phylogenomics reveals the evolutionary origins of lichenization in chlorophyte algae.</title>
        <authorList>
            <person name="Puginier C."/>
            <person name="Libourel C."/>
            <person name="Otte J."/>
            <person name="Skaloud P."/>
            <person name="Haon M."/>
            <person name="Grisel S."/>
            <person name="Petersen M."/>
            <person name="Berrin J.G."/>
            <person name="Delaux P.M."/>
            <person name="Dal Grande F."/>
            <person name="Keller J."/>
        </authorList>
    </citation>
    <scope>NUCLEOTIDE SEQUENCE [LARGE SCALE GENOMIC DNA]</scope>
    <source>
        <strain evidence="3 4">SAG 216-7</strain>
    </source>
</reference>
<evidence type="ECO:0000256" key="2">
    <source>
        <dbReference type="RuleBase" id="RU003567"/>
    </source>
</evidence>
<gene>
    <name evidence="3" type="ORF">WJX75_007962</name>
</gene>
<comment type="caution">
    <text evidence="3">The sequence shown here is derived from an EMBL/GenBank/DDBJ whole genome shotgun (WGS) entry which is preliminary data.</text>
</comment>
<proteinExistence type="inferred from homology"/>
<dbReference type="PANTHER" id="PTHR10381:SF55">
    <property type="entry name" value="ATP-DEPENDENT CLP PROTEASE PROTEOLYTIC SUBUNIT-RELATED PROTEIN 1, CHLOROPLASTIC"/>
    <property type="match status" value="1"/>
</dbReference>
<dbReference type="InterPro" id="IPR029045">
    <property type="entry name" value="ClpP/crotonase-like_dom_sf"/>
</dbReference>
<dbReference type="Proteomes" id="UP001491310">
    <property type="component" value="Unassembled WGS sequence"/>
</dbReference>
<dbReference type="CDD" id="cd07017">
    <property type="entry name" value="S14_ClpP_2"/>
    <property type="match status" value="1"/>
</dbReference>
<dbReference type="Gene3D" id="3.90.226.10">
    <property type="entry name" value="2-enoyl-CoA Hydratase, Chain A, domain 1"/>
    <property type="match status" value="1"/>
</dbReference>
<comment type="similarity">
    <text evidence="1 2">Belongs to the peptidase S14 family.</text>
</comment>
<dbReference type="InterPro" id="IPR001907">
    <property type="entry name" value="ClpP"/>
</dbReference>
<dbReference type="PANTHER" id="PTHR10381">
    <property type="entry name" value="ATP-DEPENDENT CLP PROTEASE PROTEOLYTIC SUBUNIT"/>
    <property type="match status" value="1"/>
</dbReference>
<sequence>MGIGFYPEEASTSSAHDLSSQQELIIPKAAYGLSTRQMAALGFTDPENLQRHGAPDPELMRAKAFYCGDDVQPNQRIATRMAAGTGAAPGQAPPDLPSLLLDGRICYIGMPLVPAVTELVISELLWLNFSYPEKPVYVYLHSIGSQTPDGQAVGFDTEAYAILDTLNYIRPEIHTVVVGQAFGNAAMILASGKKGCRFALPHARIMTAPPRINRSFGSTSNIMIKANELEYNTQTYVEFLSKYTGREKEEVRKDVGRNRYFTPEQAIEYGLIDRIVQPQDSVAMEEKNYEAMLAKAQAQQRGSRRAPEGAEAGY</sequence>
<name>A0ABR2Z1A0_9CHLO</name>
<dbReference type="SUPFAM" id="SSF52096">
    <property type="entry name" value="ClpP/crotonase"/>
    <property type="match status" value="1"/>
</dbReference>
<dbReference type="EMBL" id="JALJOT010000002">
    <property type="protein sequence ID" value="KAK9917765.1"/>
    <property type="molecule type" value="Genomic_DNA"/>
</dbReference>
<accession>A0ABR2Z1A0</accession>
<dbReference type="PRINTS" id="PR00127">
    <property type="entry name" value="CLPPROTEASEP"/>
</dbReference>
<evidence type="ECO:0000256" key="1">
    <source>
        <dbReference type="ARBA" id="ARBA00007039"/>
    </source>
</evidence>